<dbReference type="PROSITE" id="PS00138">
    <property type="entry name" value="SUBTILASE_SER"/>
    <property type="match status" value="1"/>
</dbReference>
<dbReference type="Gene3D" id="3.50.30.30">
    <property type="match status" value="1"/>
</dbReference>
<dbReference type="PROSITE" id="PS00136">
    <property type="entry name" value="SUBTILASE_ASP"/>
    <property type="match status" value="1"/>
</dbReference>
<evidence type="ECO:0000256" key="9">
    <source>
        <dbReference type="SAM" id="SignalP"/>
    </source>
</evidence>
<feature type="chain" id="PRO_5006835900" description="Peptidase S8/S53 domain-containing protein" evidence="9">
    <location>
        <begin position="31"/>
        <end position="955"/>
    </location>
</feature>
<dbReference type="PANTHER" id="PTHR10795">
    <property type="entry name" value="PROPROTEIN CONVERTASE SUBTILISIN/KEXIN"/>
    <property type="match status" value="1"/>
</dbReference>
<organism evidence="13 14">
    <name type="scientific">Lacimicrobium alkaliphilum</name>
    <dbReference type="NCBI Taxonomy" id="1526571"/>
    <lineage>
        <taxon>Bacteria</taxon>
        <taxon>Pseudomonadati</taxon>
        <taxon>Pseudomonadota</taxon>
        <taxon>Gammaproteobacteria</taxon>
        <taxon>Alteromonadales</taxon>
        <taxon>Alteromonadaceae</taxon>
        <taxon>Lacimicrobium</taxon>
    </lineage>
</organism>
<dbReference type="InterPro" id="IPR015500">
    <property type="entry name" value="Peptidase_S8_subtilisin-rel"/>
</dbReference>
<dbReference type="Pfam" id="PF02225">
    <property type="entry name" value="PA"/>
    <property type="match status" value="1"/>
</dbReference>
<dbReference type="EMBL" id="CP013650">
    <property type="protein sequence ID" value="ALS96818.1"/>
    <property type="molecule type" value="Genomic_DNA"/>
</dbReference>
<dbReference type="InterPro" id="IPR022398">
    <property type="entry name" value="Peptidase_S8_His-AS"/>
</dbReference>
<evidence type="ECO:0000256" key="3">
    <source>
        <dbReference type="ARBA" id="ARBA00022729"/>
    </source>
</evidence>
<dbReference type="AlphaFoldDB" id="A0A0U3AFK8"/>
<feature type="domain" description="Peptidase S8/S53" evidence="10">
    <location>
        <begin position="153"/>
        <end position="635"/>
    </location>
</feature>
<feature type="domain" description="PA" evidence="11">
    <location>
        <begin position="412"/>
        <end position="491"/>
    </location>
</feature>
<evidence type="ECO:0000259" key="12">
    <source>
        <dbReference type="Pfam" id="PF05922"/>
    </source>
</evidence>
<dbReference type="STRING" id="1526571.AT746_00025"/>
<accession>A0A0U3AFK8</accession>
<keyword evidence="14" id="KW-1185">Reference proteome</keyword>
<dbReference type="Pfam" id="PF05922">
    <property type="entry name" value="Inhibitor_I9"/>
    <property type="match status" value="1"/>
</dbReference>
<dbReference type="RefSeq" id="WP_062474673.1">
    <property type="nucleotide sequence ID" value="NZ_CP013650.1"/>
</dbReference>
<feature type="active site" description="Charge relay system" evidence="6 7">
    <location>
        <position position="162"/>
    </location>
</feature>
<evidence type="ECO:0000259" key="11">
    <source>
        <dbReference type="Pfam" id="PF02225"/>
    </source>
</evidence>
<dbReference type="Gene3D" id="3.40.50.200">
    <property type="entry name" value="Peptidase S8/S53 domain"/>
    <property type="match status" value="1"/>
</dbReference>
<comment type="similarity">
    <text evidence="1 7 8">Belongs to the peptidase S8 family.</text>
</comment>
<dbReference type="InterPro" id="IPR000209">
    <property type="entry name" value="Peptidase_S8/S53_dom"/>
</dbReference>
<dbReference type="PROSITE" id="PS00137">
    <property type="entry name" value="SUBTILASE_HIS"/>
    <property type="match status" value="1"/>
</dbReference>
<gene>
    <name evidence="13" type="ORF">AT746_00025</name>
</gene>
<feature type="active site" description="Charge relay system" evidence="6 7">
    <location>
        <position position="583"/>
    </location>
</feature>
<dbReference type="SUPFAM" id="SSF52743">
    <property type="entry name" value="Subtilisin-like"/>
    <property type="match status" value="1"/>
</dbReference>
<evidence type="ECO:0000313" key="14">
    <source>
        <dbReference type="Proteomes" id="UP000068447"/>
    </source>
</evidence>
<evidence type="ECO:0000256" key="6">
    <source>
        <dbReference type="PIRSR" id="PIRSR615500-1"/>
    </source>
</evidence>
<dbReference type="OrthoDB" id="614750at2"/>
<dbReference type="InterPro" id="IPR023827">
    <property type="entry name" value="Peptidase_S8_Asp-AS"/>
</dbReference>
<evidence type="ECO:0000256" key="5">
    <source>
        <dbReference type="ARBA" id="ARBA00022825"/>
    </source>
</evidence>
<keyword evidence="5 7" id="KW-0720">Serine protease</keyword>
<dbReference type="InterPro" id="IPR023828">
    <property type="entry name" value="Peptidase_S8_Ser-AS"/>
</dbReference>
<dbReference type="InterPro" id="IPR036852">
    <property type="entry name" value="Peptidase_S8/S53_dom_sf"/>
</dbReference>
<dbReference type="PIRSF" id="PIRSF037898">
    <property type="entry name" value="Subtilisin_rel_Sputw3181_3341"/>
    <property type="match status" value="1"/>
</dbReference>
<dbReference type="PROSITE" id="PS51892">
    <property type="entry name" value="SUBTILASE"/>
    <property type="match status" value="1"/>
</dbReference>
<keyword evidence="3 9" id="KW-0732">Signal</keyword>
<dbReference type="KEGG" id="lal:AT746_00025"/>
<dbReference type="InterPro" id="IPR010259">
    <property type="entry name" value="S8pro/Inhibitor_I9"/>
</dbReference>
<evidence type="ECO:0000256" key="2">
    <source>
        <dbReference type="ARBA" id="ARBA00022670"/>
    </source>
</evidence>
<evidence type="ECO:0000256" key="7">
    <source>
        <dbReference type="PROSITE-ProRule" id="PRU01240"/>
    </source>
</evidence>
<evidence type="ECO:0000256" key="8">
    <source>
        <dbReference type="RuleBase" id="RU003355"/>
    </source>
</evidence>
<dbReference type="GO" id="GO:0004252">
    <property type="term" value="F:serine-type endopeptidase activity"/>
    <property type="evidence" value="ECO:0007669"/>
    <property type="project" value="UniProtKB-UniRule"/>
</dbReference>
<feature type="active site" description="Charge relay system" evidence="6 7">
    <location>
        <position position="238"/>
    </location>
</feature>
<keyword evidence="2 7" id="KW-0645">Protease</keyword>
<evidence type="ECO:0000256" key="4">
    <source>
        <dbReference type="ARBA" id="ARBA00022801"/>
    </source>
</evidence>
<sequence length="955" mass="101539">MAKVAVRLSAYFCVALLMCFAFMDMARASAKVIQGRYIVELEPPAAVAQTTKHNMAAGKAQKHYRSMVQQQQRAFTEQITQHIPTISVKRRFDTLLNGLEVSLDESELDRVLALPGVKRVYPVKMRYAHLDTSHQAIKSIEAWSQLGGQHEAGKGIKIAIIDSGIQPGNPMFDDTGFEAPDLSGNSWLSQNPDYCRMEGGDPDFCNNKVIIARVFKPEDDNFAFDSATDVSPLDTNRHGTHVAGIAAGNPIEVTFEGVDVNLSGVAPGAYLMVYKALFDNGGIVTGSDAMLLAALEHAVKDGADVINNSWGSIQDESPEESVYTQVFSTAEQMGVVIVNSAGNNGSLSDNAINCPGCIESGITVANSTVGRIFGHKLKIDDTEFPAYSGDTLLSFDDMQLPLSLMTNGSGEPADGCSAAGEETLSGMAVLVDYTNACPLDTIVSNVAEAGGSAVLVYQDNVSDFETLRPFNQFSGEFSLPLLGLTRADGRMLRQKALTQNNQILISGTREALLNQALYNQLNPSSSVGPNLNPNVLKPDITAPGTDILSAAAPEPDVGFPMGSLPSPSLQDDAPAFALISGTSMSSPMVAGAAALMRQAHPDWSSKQIKTALISTAKAEVKVNQKAASPFEQGAGMLDIPAAMNAALTFDSGSYAHGACVGSCSFTNVVTNVSDIAQNWTVDIQLDDPQASLTLQQQSLALTGANTPGAAANLAFSIDTSDVENGKWVFGRVGFRQGNSPTQQLPIAVFANDNSDTRALSSNLSVAQSGDLSATTRVRNIDFVQDPSLSISVPDFATIIPGSIQAEVSNGQTYQLAIGDEGKLHWQGALSAGSMSLQATTPWNAPTLKSTGVQPVLCQDGCTRFSTRVDFPFTYHGEQYPGVTVSSNGFIVAGQIELGPFDANRVVEFPSEDNLNNVIAPLWPIMICATPMTPLITEKVPCILILLTGRANAIWW</sequence>
<dbReference type="Pfam" id="PF00082">
    <property type="entry name" value="Peptidase_S8"/>
    <property type="match status" value="1"/>
</dbReference>
<dbReference type="CDD" id="cd00538">
    <property type="entry name" value="PA"/>
    <property type="match status" value="1"/>
</dbReference>
<evidence type="ECO:0000313" key="13">
    <source>
        <dbReference type="EMBL" id="ALS96818.1"/>
    </source>
</evidence>
<keyword evidence="4 7" id="KW-0378">Hydrolase</keyword>
<dbReference type="InterPro" id="IPR017312">
    <property type="entry name" value="Subtilisin_Alteromonadales"/>
</dbReference>
<dbReference type="InterPro" id="IPR003137">
    <property type="entry name" value="PA_domain"/>
</dbReference>
<dbReference type="PRINTS" id="PR00723">
    <property type="entry name" value="SUBTILISIN"/>
</dbReference>
<feature type="signal peptide" evidence="9">
    <location>
        <begin position="1"/>
        <end position="30"/>
    </location>
</feature>
<dbReference type="InterPro" id="IPR045051">
    <property type="entry name" value="SBT"/>
</dbReference>
<evidence type="ECO:0000259" key="10">
    <source>
        <dbReference type="Pfam" id="PF00082"/>
    </source>
</evidence>
<name>A0A0U3AFK8_9ALTE</name>
<feature type="domain" description="Inhibitor I9" evidence="12">
    <location>
        <begin position="36"/>
        <end position="128"/>
    </location>
</feature>
<evidence type="ECO:0008006" key="15">
    <source>
        <dbReference type="Google" id="ProtNLM"/>
    </source>
</evidence>
<evidence type="ECO:0000256" key="1">
    <source>
        <dbReference type="ARBA" id="ARBA00011073"/>
    </source>
</evidence>
<dbReference type="Proteomes" id="UP000068447">
    <property type="component" value="Chromosome"/>
</dbReference>
<protein>
    <recommendedName>
        <fullName evidence="15">Peptidase S8/S53 domain-containing protein</fullName>
    </recommendedName>
</protein>
<dbReference type="GO" id="GO:0006508">
    <property type="term" value="P:proteolysis"/>
    <property type="evidence" value="ECO:0007669"/>
    <property type="project" value="UniProtKB-KW"/>
</dbReference>
<reference evidence="13 14" key="1">
    <citation type="submission" date="2015-12" db="EMBL/GenBank/DDBJ databases">
        <title>Complete genome of Lacimicrobium alkaliphilum KCTC 32984.</title>
        <authorList>
            <person name="Kim S.-G."/>
            <person name="Lee Y.-J."/>
        </authorList>
    </citation>
    <scope>NUCLEOTIDE SEQUENCE [LARGE SCALE GENOMIC DNA]</scope>
    <source>
        <strain evidence="13 14">YelD216</strain>
    </source>
</reference>
<proteinExistence type="inferred from homology"/>